<evidence type="ECO:0000313" key="2">
    <source>
        <dbReference type="Proteomes" id="UP000598146"/>
    </source>
</evidence>
<proteinExistence type="predicted"/>
<accession>A0A931BYX1</accession>
<comment type="caution">
    <text evidence="1">The sequence shown here is derived from an EMBL/GenBank/DDBJ whole genome shotgun (WGS) entry which is preliminary data.</text>
</comment>
<name>A0A931BYX1_9ACTN</name>
<reference evidence="1" key="1">
    <citation type="submission" date="2020-11" db="EMBL/GenBank/DDBJ databases">
        <title>Isolation and identification of active actinomycetes.</title>
        <authorList>
            <person name="Sun X."/>
        </authorList>
    </citation>
    <scope>NUCLEOTIDE SEQUENCE</scope>
    <source>
        <strain evidence="1">NEAU-A11</strain>
    </source>
</reference>
<dbReference type="Proteomes" id="UP000598146">
    <property type="component" value="Unassembled WGS sequence"/>
</dbReference>
<gene>
    <name evidence="1" type="ORF">I4J89_01235</name>
</gene>
<dbReference type="AlphaFoldDB" id="A0A931BYX1"/>
<dbReference type="RefSeq" id="WP_196411907.1">
    <property type="nucleotide sequence ID" value="NZ_JADQTO010000001.1"/>
</dbReference>
<protein>
    <submittedName>
        <fullName evidence="1">Uncharacterized protein</fullName>
    </submittedName>
</protein>
<sequence>MLTDVDLPAPGLLWTRWATLSVTLTGIGHGDVWSIDDRGAHHHDRGGHWARFALLDGRRAVLYGHHAEQSATTQADPPLDLLTGAPDWLPWADLAPLAEAGRLGFVIWHENGRWSRVRYHDAVEDGMAILLTPLLSAENTRTAVTGVITGPGRHELSGPVQREEVRAASERLLHAAVRGEVGAAHLKDLLDRLTEPVLDIAAALAVAGRAGIAPGTRVPRIEPGRRPPMRRIRRLSQGEHDRLVWAAMHDAAELRRPAPPTTAELDALIGWLQERAPHGDGRCTLLAYADATSFSSQPGEHPPADRPGEERFAGFRRLTELVRALRRAESDPRYGRWLFLRVETSATGVRVERRYDSWPPWWHDDGVSGPWRTNLQEEMDGRGPAWRPSWVSLLDPKIAFRPL</sequence>
<evidence type="ECO:0000313" key="1">
    <source>
        <dbReference type="EMBL" id="MBG0560094.1"/>
    </source>
</evidence>
<organism evidence="1 2">
    <name type="scientific">Actinoplanes aureus</name>
    <dbReference type="NCBI Taxonomy" id="2792083"/>
    <lineage>
        <taxon>Bacteria</taxon>
        <taxon>Bacillati</taxon>
        <taxon>Actinomycetota</taxon>
        <taxon>Actinomycetes</taxon>
        <taxon>Micromonosporales</taxon>
        <taxon>Micromonosporaceae</taxon>
        <taxon>Actinoplanes</taxon>
    </lineage>
</organism>
<keyword evidence="2" id="KW-1185">Reference proteome</keyword>
<dbReference type="EMBL" id="JADQTO010000001">
    <property type="protein sequence ID" value="MBG0560094.1"/>
    <property type="molecule type" value="Genomic_DNA"/>
</dbReference>